<dbReference type="GO" id="GO:0004888">
    <property type="term" value="F:transmembrane signaling receptor activity"/>
    <property type="evidence" value="ECO:0007669"/>
    <property type="project" value="InterPro"/>
</dbReference>
<dbReference type="CDD" id="cd06225">
    <property type="entry name" value="HAMP"/>
    <property type="match status" value="1"/>
</dbReference>
<comment type="similarity">
    <text evidence="2">Belongs to the methyl-accepting chemotaxis (MCP) protein family.</text>
</comment>
<dbReference type="InterPro" id="IPR004089">
    <property type="entry name" value="MCPsignal_dom"/>
</dbReference>
<dbReference type="EMBL" id="LDQA01000021">
    <property type="protein sequence ID" value="KTR06048.1"/>
    <property type="molecule type" value="Genomic_DNA"/>
</dbReference>
<dbReference type="Pfam" id="PF00672">
    <property type="entry name" value="HAMP"/>
    <property type="match status" value="1"/>
</dbReference>
<dbReference type="InterPro" id="IPR004090">
    <property type="entry name" value="Chemotax_Me-accpt_rcpt"/>
</dbReference>
<dbReference type="Gene3D" id="6.10.340.10">
    <property type="match status" value="1"/>
</dbReference>
<keyword evidence="5" id="KW-0472">Membrane</keyword>
<dbReference type="PATRIC" id="fig|401562.4.peg.1564"/>
<proteinExistence type="inferred from homology"/>
<feature type="region of interest" description="Disordered" evidence="4">
    <location>
        <begin position="488"/>
        <end position="507"/>
    </location>
</feature>
<feature type="region of interest" description="Disordered" evidence="4">
    <location>
        <begin position="524"/>
        <end position="558"/>
    </location>
</feature>
<evidence type="ECO:0000256" key="3">
    <source>
        <dbReference type="PROSITE-ProRule" id="PRU00284"/>
    </source>
</evidence>
<dbReference type="InterPro" id="IPR051310">
    <property type="entry name" value="MCP_chemotaxis"/>
</dbReference>
<sequence>MKAVSADETARETLDAVKLAAKTAQLEALQTVALTQDAAMDASSGALNAAGADFERLSRDLATALPASLAPDVEDMRAQWRNLAQVLRQQADLGLQNWMQKSQDMTVNEMVPVADVLLARLDKAVEQANRITQDSLAEAKTSYSTTSFWLLSMLVGAILIGAAAATWIAVSISRGLGRSVTLANAIAQGDLTQRLDPKGTDEIADLQRAMGQMVENLSEIASDVNNSAAQVAAGSTQAAVTAEQLSAGSTQQAATTQRLSSGASEQAAATEQASAAMEEMAANIRQNAENATQTEKIATMAATNAARSGEAVQKSVVAMRTIAAKISVVQEIARQTDLLALNAAIEAARAGQHGKGFAVVASEVRKLAERSQLAAQEIGTLSGDTLGVAEEAGTMLGNLVPDIRRTAELVAEISAACREQNIGAEQINQAITQLDQVTQQTVAAVTQLDEVTQASSGAANEMSVTAEQLSGEARRLAERASFFRIAAHPAAPRADQPAIQPRAKAPARAKANVRELQAMAQGFTSPATVKAAPAAAPQAPTKEGFNLELDSSFERMSG</sequence>
<gene>
    <name evidence="8" type="ORF">NS365_09035</name>
</gene>
<feature type="domain" description="HAMP" evidence="7">
    <location>
        <begin position="170"/>
        <end position="222"/>
    </location>
</feature>
<evidence type="ECO:0000256" key="5">
    <source>
        <dbReference type="SAM" id="Phobius"/>
    </source>
</evidence>
<dbReference type="PROSITE" id="PS50111">
    <property type="entry name" value="CHEMOTAXIS_TRANSDUC_2"/>
    <property type="match status" value="1"/>
</dbReference>
<accession>A0A175RRS7</accession>
<evidence type="ECO:0000259" key="7">
    <source>
        <dbReference type="PROSITE" id="PS50885"/>
    </source>
</evidence>
<evidence type="ECO:0000313" key="9">
    <source>
        <dbReference type="Proteomes" id="UP000078529"/>
    </source>
</evidence>
<evidence type="ECO:0008006" key="10">
    <source>
        <dbReference type="Google" id="ProtNLM"/>
    </source>
</evidence>
<dbReference type="PANTHER" id="PTHR43531:SF11">
    <property type="entry name" value="METHYL-ACCEPTING CHEMOTAXIS PROTEIN 3"/>
    <property type="match status" value="1"/>
</dbReference>
<keyword evidence="5" id="KW-0812">Transmembrane</keyword>
<dbReference type="Pfam" id="PF00015">
    <property type="entry name" value="MCPsignal"/>
    <property type="match status" value="1"/>
</dbReference>
<evidence type="ECO:0000313" key="8">
    <source>
        <dbReference type="EMBL" id="KTR06048.1"/>
    </source>
</evidence>
<keyword evidence="1" id="KW-0145">Chemotaxis</keyword>
<dbReference type="AlphaFoldDB" id="A0A175RRS7"/>
<comment type="caution">
    <text evidence="8">The sequence shown here is derived from an EMBL/GenBank/DDBJ whole genome shotgun (WGS) entry which is preliminary data.</text>
</comment>
<protein>
    <recommendedName>
        <fullName evidence="10">Chemotaxis protein</fullName>
    </recommendedName>
</protein>
<evidence type="ECO:0000256" key="2">
    <source>
        <dbReference type="ARBA" id="ARBA00029447"/>
    </source>
</evidence>
<feature type="domain" description="Methyl-accepting transducer" evidence="6">
    <location>
        <begin position="241"/>
        <end position="470"/>
    </location>
</feature>
<dbReference type="SMART" id="SM00283">
    <property type="entry name" value="MA"/>
    <property type="match status" value="1"/>
</dbReference>
<keyword evidence="9" id="KW-1185">Reference proteome</keyword>
<feature type="compositionally biased region" description="Low complexity" evidence="4">
    <location>
        <begin position="526"/>
        <end position="540"/>
    </location>
</feature>
<dbReference type="PANTHER" id="PTHR43531">
    <property type="entry name" value="PROTEIN ICFG"/>
    <property type="match status" value="1"/>
</dbReference>
<dbReference type="InterPro" id="IPR003660">
    <property type="entry name" value="HAMP_dom"/>
</dbReference>
<dbReference type="SUPFAM" id="SSF58104">
    <property type="entry name" value="Methyl-accepting chemotaxis protein (MCP) signaling domain"/>
    <property type="match status" value="1"/>
</dbReference>
<dbReference type="Gene3D" id="1.10.287.950">
    <property type="entry name" value="Methyl-accepting chemotaxis protein"/>
    <property type="match status" value="1"/>
</dbReference>
<organism evidence="8 9">
    <name type="scientific">Aureimonas ureilytica</name>
    <dbReference type="NCBI Taxonomy" id="401562"/>
    <lineage>
        <taxon>Bacteria</taxon>
        <taxon>Pseudomonadati</taxon>
        <taxon>Pseudomonadota</taxon>
        <taxon>Alphaproteobacteria</taxon>
        <taxon>Hyphomicrobiales</taxon>
        <taxon>Aurantimonadaceae</taxon>
        <taxon>Aureimonas</taxon>
    </lineage>
</organism>
<dbReference type="Proteomes" id="UP000078529">
    <property type="component" value="Unassembled WGS sequence"/>
</dbReference>
<dbReference type="PRINTS" id="PR00260">
    <property type="entry name" value="CHEMTRNSDUCR"/>
</dbReference>
<dbReference type="SMART" id="SM00304">
    <property type="entry name" value="HAMP"/>
    <property type="match status" value="1"/>
</dbReference>
<feature type="transmembrane region" description="Helical" evidence="5">
    <location>
        <begin position="148"/>
        <end position="170"/>
    </location>
</feature>
<dbReference type="GO" id="GO:0005886">
    <property type="term" value="C:plasma membrane"/>
    <property type="evidence" value="ECO:0007669"/>
    <property type="project" value="TreeGrafter"/>
</dbReference>
<name>A0A175RRS7_9HYPH</name>
<evidence type="ECO:0000256" key="4">
    <source>
        <dbReference type="SAM" id="MobiDB-lite"/>
    </source>
</evidence>
<reference evidence="8 9" key="1">
    <citation type="journal article" date="2016" name="Front. Microbiol.">
        <title>Genomic Resource of Rice Seed Associated Bacteria.</title>
        <authorList>
            <person name="Midha S."/>
            <person name="Bansal K."/>
            <person name="Sharma S."/>
            <person name="Kumar N."/>
            <person name="Patil P.P."/>
            <person name="Chaudhry V."/>
            <person name="Patil P.B."/>
        </authorList>
    </citation>
    <scope>NUCLEOTIDE SEQUENCE [LARGE SCALE GENOMIC DNA]</scope>
    <source>
        <strain evidence="8 9">NS365</strain>
    </source>
</reference>
<dbReference type="GO" id="GO:0006935">
    <property type="term" value="P:chemotaxis"/>
    <property type="evidence" value="ECO:0007669"/>
    <property type="project" value="UniProtKB-KW"/>
</dbReference>
<keyword evidence="5" id="KW-1133">Transmembrane helix</keyword>
<dbReference type="GO" id="GO:0007165">
    <property type="term" value="P:signal transduction"/>
    <property type="evidence" value="ECO:0007669"/>
    <property type="project" value="UniProtKB-KW"/>
</dbReference>
<keyword evidence="3" id="KW-0807">Transducer</keyword>
<evidence type="ECO:0000256" key="1">
    <source>
        <dbReference type="ARBA" id="ARBA00022500"/>
    </source>
</evidence>
<evidence type="ECO:0000259" key="6">
    <source>
        <dbReference type="PROSITE" id="PS50111"/>
    </source>
</evidence>
<dbReference type="PROSITE" id="PS50885">
    <property type="entry name" value="HAMP"/>
    <property type="match status" value="1"/>
</dbReference>